<dbReference type="Gene3D" id="3.30.420.10">
    <property type="entry name" value="Ribonuclease H-like superfamily/Ribonuclease H"/>
    <property type="match status" value="1"/>
</dbReference>
<dbReference type="InterPro" id="IPR004211">
    <property type="entry name" value="Endonuclease_7"/>
</dbReference>
<dbReference type="PANTHER" id="PTHR47272">
    <property type="entry name" value="DDE_TNP_1_7 DOMAIN-CONTAINING PROTEIN"/>
    <property type="match status" value="1"/>
</dbReference>
<evidence type="ECO:0000313" key="3">
    <source>
        <dbReference type="EMBL" id="KAE9533679.1"/>
    </source>
</evidence>
<dbReference type="Pfam" id="PF13843">
    <property type="entry name" value="DDE_Tnp_1_7"/>
    <property type="match status" value="1"/>
</dbReference>
<gene>
    <name evidence="3" type="ORF">AGLY_009028</name>
</gene>
<accession>A0A6G0TL26</accession>
<dbReference type="Proteomes" id="UP000475862">
    <property type="component" value="Unassembled WGS sequence"/>
</dbReference>
<dbReference type="InterPro" id="IPR012337">
    <property type="entry name" value="RNaseH-like_sf"/>
</dbReference>
<dbReference type="InterPro" id="IPR044925">
    <property type="entry name" value="His-Me_finger_sf"/>
</dbReference>
<dbReference type="OrthoDB" id="414982at2759"/>
<dbReference type="EMBL" id="VYZN01000032">
    <property type="protein sequence ID" value="KAE9533679.1"/>
    <property type="molecule type" value="Genomic_DNA"/>
</dbReference>
<feature type="domain" description="PiggyBac transposable element-derived protein" evidence="2">
    <location>
        <begin position="340"/>
        <end position="678"/>
    </location>
</feature>
<evidence type="ECO:0000259" key="2">
    <source>
        <dbReference type="Pfam" id="PF13843"/>
    </source>
</evidence>
<proteinExistence type="predicted"/>
<dbReference type="GO" id="GO:0003676">
    <property type="term" value="F:nucleic acid binding"/>
    <property type="evidence" value="ECO:0007669"/>
    <property type="project" value="InterPro"/>
</dbReference>
<name>A0A6G0TL26_APHGL</name>
<reference evidence="3 4" key="1">
    <citation type="submission" date="2019-08" db="EMBL/GenBank/DDBJ databases">
        <title>The genome of the soybean aphid Biotype 1, its phylome, world population structure and adaptation to the North American continent.</title>
        <authorList>
            <person name="Giordano R."/>
            <person name="Donthu R.K."/>
            <person name="Hernandez A.G."/>
            <person name="Wright C.L."/>
            <person name="Zimin A.V."/>
        </authorList>
    </citation>
    <scope>NUCLEOTIDE SEQUENCE [LARGE SCALE GENOMIC DNA]</scope>
    <source>
        <tissue evidence="3">Whole aphids</tissue>
    </source>
</reference>
<dbReference type="InterPro" id="IPR036397">
    <property type="entry name" value="RNaseH_sf"/>
</dbReference>
<protein>
    <recommendedName>
        <fullName evidence="2">PiggyBac transposable element-derived protein domain-containing protein</fullName>
    </recommendedName>
</protein>
<sequence>MAFLLNLKQQTNILNLWIGDLGKDVEYPVQTMKAVDTKFGQAVSCVLREPVDSLVYFIETDDFYENLTNNPILLDRMDTTNVPREHPCYIAERKMSPGLFSDETNGDKKQRDERGNYTNSENGRVSHKTVILEFMSSGPEALEEHKLFCGAHKPIFPEMPKEEELKTDEIKGGNTKIIHKHEAMSNGFLVKSSDDVQTELIEEYNIVRKEVITAPLAIKHYKKIVEYLDKKCAQHKSPPKTVDEMVVFIKNMCRALIQVKVNSISFYSRVQSIPDSSSDSEWCDDEDLYTPISQQDGCLVSDHDEDSIDPNENYLVIPASDEEINTEDEDDIPLSIRSISVFSFLFPPTLIKYITDQTNLYASQISPNKLPMICVKEIEQFIGLCLKMSVVKLPTIRHYWGNLGIPSIYNVMSVNRFEEIKLRPLCSQVQNIIRSIPKEEHLAIDEQIIPTKSRTSLKQYNPKKPHKWGYKVFVLSGKSGFCYDFDIFAGAQSNVVPESCPNLSASSNVVIRMSYFIPKHCNYKIFFDNWFTSIPLLVYLHKEGILPLGTARLNRLTGLKMPKEKELRKKGRGTFCEMVTNVDEIKITAVSWLDNKVVNMVSTYAGRQPVMEKKRFFKSENIHKVISCPNSVGIYNSYMGGVDLIDSMLGYYRIPLRSKKYYMKIFYHIIDLCVVNAWLLYRRVNNNNESYLPLVDFKILISEVLCEVKRTTPKRSGRPSAEENRTQGLIETKKKRAIKENLNLWKNFNEVDVFPVKNKKSCRKGLKTRVQERLCSLIQWFFLVKHVTGSNKHYVGNNYYRHENKYNFEGLSYPTPWDEIKIFEKINNNVSINLYGIKKIDQSSPKCKNYHIFPLRIVDDEKTDHFDIILFNDGEKSHYVYISNFSRLIRSQSILHGHAVYFCKRCFTSFDQQNLKYKLNGQLALEQHRLICGSHKPILPKMPDVGTTLQFKSWRNANRHPFTIYSDFEALLFKTDEIKGTNSKIIQTHKPMSYGFVVKVSDDVPLDLVNAFNIPTSPVIHRGNIGEQDVAKHFVESIVEVSRKIEQLLKTNVPITMSDDDTRRHNANTHCNFCKQSFNSVEKVRDHCHLSGKFRQSLCYKCNITLQQPKFVPCFFHNLSSYDAHFIVTELGYDAKSIDVIPNTEEKYISFSKYISNTFTIRFVDTFKFMASSLSSLANNLMTTGYDKFRETAKHFSTVDMSLVTRKGVYPYEYFIDE</sequence>
<dbReference type="SUPFAM" id="SSF53098">
    <property type="entry name" value="Ribonuclease H-like"/>
    <property type="match status" value="1"/>
</dbReference>
<keyword evidence="4" id="KW-1185">Reference proteome</keyword>
<dbReference type="Pfam" id="PF02945">
    <property type="entry name" value="Endonuclease_7"/>
    <property type="match status" value="1"/>
</dbReference>
<organism evidence="3 4">
    <name type="scientific">Aphis glycines</name>
    <name type="common">Soybean aphid</name>
    <dbReference type="NCBI Taxonomy" id="307491"/>
    <lineage>
        <taxon>Eukaryota</taxon>
        <taxon>Metazoa</taxon>
        <taxon>Ecdysozoa</taxon>
        <taxon>Arthropoda</taxon>
        <taxon>Hexapoda</taxon>
        <taxon>Insecta</taxon>
        <taxon>Pterygota</taxon>
        <taxon>Neoptera</taxon>
        <taxon>Paraneoptera</taxon>
        <taxon>Hemiptera</taxon>
        <taxon>Sternorrhyncha</taxon>
        <taxon>Aphidomorpha</taxon>
        <taxon>Aphidoidea</taxon>
        <taxon>Aphididae</taxon>
        <taxon>Aphidini</taxon>
        <taxon>Aphis</taxon>
        <taxon>Aphis</taxon>
    </lineage>
</organism>
<feature type="compositionally biased region" description="Basic and acidic residues" evidence="1">
    <location>
        <begin position="105"/>
        <end position="115"/>
    </location>
</feature>
<evidence type="ECO:0000313" key="4">
    <source>
        <dbReference type="Proteomes" id="UP000475862"/>
    </source>
</evidence>
<evidence type="ECO:0000256" key="1">
    <source>
        <dbReference type="SAM" id="MobiDB-lite"/>
    </source>
</evidence>
<feature type="region of interest" description="Disordered" evidence="1">
    <location>
        <begin position="97"/>
        <end position="122"/>
    </location>
</feature>
<dbReference type="SUPFAM" id="SSF54060">
    <property type="entry name" value="His-Me finger endonucleases"/>
    <property type="match status" value="1"/>
</dbReference>
<dbReference type="AlphaFoldDB" id="A0A6G0TL26"/>
<dbReference type="InterPro" id="IPR029526">
    <property type="entry name" value="PGBD"/>
</dbReference>
<comment type="caution">
    <text evidence="3">The sequence shown here is derived from an EMBL/GenBank/DDBJ whole genome shotgun (WGS) entry which is preliminary data.</text>
</comment>